<dbReference type="RefSeq" id="WP_063216569.1">
    <property type="nucleotide sequence ID" value="NZ_CP015220.1"/>
</dbReference>
<dbReference type="Pfam" id="PF01757">
    <property type="entry name" value="Acyl_transf_3"/>
    <property type="match status" value="1"/>
</dbReference>
<feature type="transmembrane region" description="Helical" evidence="2">
    <location>
        <begin position="180"/>
        <end position="197"/>
    </location>
</feature>
<dbReference type="AlphaFoldDB" id="A0A143QJS2"/>
<gene>
    <name evidence="4" type="primary">oatA_1</name>
    <name evidence="4" type="ORF">A3Q41_02111</name>
</gene>
<evidence type="ECO:0000313" key="4">
    <source>
        <dbReference type="EMBL" id="AMY23413.1"/>
    </source>
</evidence>
<proteinExistence type="predicted"/>
<feature type="transmembrane region" description="Helical" evidence="2">
    <location>
        <begin position="209"/>
        <end position="229"/>
    </location>
</feature>
<dbReference type="PANTHER" id="PTHR23028:SF53">
    <property type="entry name" value="ACYL_TRANSF_3 DOMAIN-CONTAINING PROTEIN"/>
    <property type="match status" value="1"/>
</dbReference>
<dbReference type="GO" id="GO:0016747">
    <property type="term" value="F:acyltransferase activity, transferring groups other than amino-acyl groups"/>
    <property type="evidence" value="ECO:0007669"/>
    <property type="project" value="InterPro"/>
</dbReference>
<evidence type="ECO:0000259" key="3">
    <source>
        <dbReference type="Pfam" id="PF01757"/>
    </source>
</evidence>
<dbReference type="EMBL" id="CP015220">
    <property type="protein sequence ID" value="AMY23413.1"/>
    <property type="molecule type" value="Genomic_DNA"/>
</dbReference>
<dbReference type="KEGG" id="rhs:A3Q41_02111"/>
<keyword evidence="2" id="KW-1133">Transmembrane helix</keyword>
<dbReference type="OrthoDB" id="5242306at2"/>
<feature type="transmembrane region" description="Helical" evidence="2">
    <location>
        <begin position="63"/>
        <end position="83"/>
    </location>
</feature>
<keyword evidence="4" id="KW-0012">Acyltransferase</keyword>
<evidence type="ECO:0000256" key="2">
    <source>
        <dbReference type="SAM" id="Phobius"/>
    </source>
</evidence>
<dbReference type="PANTHER" id="PTHR23028">
    <property type="entry name" value="ACETYLTRANSFERASE"/>
    <property type="match status" value="1"/>
</dbReference>
<dbReference type="GO" id="GO:0000271">
    <property type="term" value="P:polysaccharide biosynthetic process"/>
    <property type="evidence" value="ECO:0007669"/>
    <property type="project" value="TreeGrafter"/>
</dbReference>
<dbReference type="Proteomes" id="UP000076038">
    <property type="component" value="Chromosome"/>
</dbReference>
<feature type="transmembrane region" description="Helical" evidence="2">
    <location>
        <begin position="347"/>
        <end position="365"/>
    </location>
</feature>
<feature type="compositionally biased region" description="Basic and acidic residues" evidence="1">
    <location>
        <begin position="1"/>
        <end position="10"/>
    </location>
</feature>
<dbReference type="InterPro" id="IPR050879">
    <property type="entry name" value="Acyltransferase_3"/>
</dbReference>
<feature type="transmembrane region" description="Helical" evidence="2">
    <location>
        <begin position="262"/>
        <end position="283"/>
    </location>
</feature>
<dbReference type="EC" id="2.3.1.-" evidence="4"/>
<keyword evidence="5" id="KW-1185">Reference proteome</keyword>
<keyword evidence="2" id="KW-0472">Membrane</keyword>
<dbReference type="GO" id="GO:0016020">
    <property type="term" value="C:membrane"/>
    <property type="evidence" value="ECO:0007669"/>
    <property type="project" value="TreeGrafter"/>
</dbReference>
<reference evidence="5" key="2">
    <citation type="submission" date="2016-04" db="EMBL/GenBank/DDBJ databases">
        <title>Complete Genome and Plasmid Sequences for Rhodococcus fascians D188 and Draft Sequences for Rhodococcus spp. Isolates PBTS 1 and PBTS 2.</title>
        <authorList>
            <person name="Stamer R."/>
            <person name="Vereecke D."/>
            <person name="Zhang Y."/>
            <person name="Schilkey F."/>
            <person name="Devitt N."/>
            <person name="Randall J."/>
        </authorList>
    </citation>
    <scope>NUCLEOTIDE SEQUENCE [LARGE SCALE GENOMIC DNA]</scope>
    <source>
        <strain evidence="5">PBTS2</strain>
    </source>
</reference>
<feature type="transmembrane region" description="Helical" evidence="2">
    <location>
        <begin position="385"/>
        <end position="407"/>
    </location>
</feature>
<sequence length="416" mass="45568">MPKHSLEHMRKQTAPHTPGSEPPKQTWLSGLEGPRGIACLSVLLVHVSAHYAPNIVDTIRIDFLGQGLTFFFVLSGFLLYLPYVRKLFAHKTQPSTRRYFIARVRRIFPAYLFIFLVTNFILQASYVVNPVSVGWTTSDAGTGMITNPFHLLAQLTLTQSFFPSTLQTGLNPSWSLTVELTFYLLLPLMAMGTFWLSRKTSISTLRLALIAPAVLIVVGAVTTSVVIALQDANPQLTPLERFWGPNWIAVLSRSFLALADNFAMGMIAAVVYVAIGGGALKAWSTIRIQAALGVTVLVFLATALCCFVVAPRVMATPFAIASAALVLLIITPLARGEHSSIAAVTDWRPIKYVGTISLSIYLWHYPVMLLAERADIPVPATYFGVLWSFAALCGATIAIASLTYVVIERPAMRLWA</sequence>
<keyword evidence="2" id="KW-0812">Transmembrane</keyword>
<feature type="transmembrane region" description="Helical" evidence="2">
    <location>
        <begin position="107"/>
        <end position="128"/>
    </location>
</feature>
<feature type="transmembrane region" description="Helical" evidence="2">
    <location>
        <begin position="290"/>
        <end position="310"/>
    </location>
</feature>
<reference evidence="4 5" key="1">
    <citation type="journal article" date="2016" name="Genome Announc.">
        <title>Complete Genome and Plasmid Sequences for Rhodococcus fascians D188 and Draft Sequences for Rhodococcus Isolates PBTS 1 and PBTS 2.</title>
        <authorList>
            <person name="Stamler R.A."/>
            <person name="Vereecke D."/>
            <person name="Zhang Y."/>
            <person name="Schilkey F."/>
            <person name="Devitt N."/>
            <person name="Randall J.J."/>
        </authorList>
    </citation>
    <scope>NUCLEOTIDE SEQUENCE [LARGE SCALE GENOMIC DNA]</scope>
    <source>
        <strain evidence="4 5">PBTS2</strain>
    </source>
</reference>
<organism evidence="4 5">
    <name type="scientific">Rhodococcoides fascians</name>
    <name type="common">Rhodococcus fascians</name>
    <dbReference type="NCBI Taxonomy" id="1828"/>
    <lineage>
        <taxon>Bacteria</taxon>
        <taxon>Bacillati</taxon>
        <taxon>Actinomycetota</taxon>
        <taxon>Actinomycetes</taxon>
        <taxon>Mycobacteriales</taxon>
        <taxon>Nocardiaceae</taxon>
        <taxon>Rhodococcoides</taxon>
    </lineage>
</organism>
<keyword evidence="4" id="KW-0808">Transferase</keyword>
<evidence type="ECO:0000313" key="5">
    <source>
        <dbReference type="Proteomes" id="UP000076038"/>
    </source>
</evidence>
<name>A0A143QJS2_RHOFA</name>
<feature type="transmembrane region" description="Helical" evidence="2">
    <location>
        <begin position="316"/>
        <end position="335"/>
    </location>
</feature>
<dbReference type="PATRIC" id="fig|1653479.3.peg.2133"/>
<feature type="region of interest" description="Disordered" evidence="1">
    <location>
        <begin position="1"/>
        <end position="25"/>
    </location>
</feature>
<dbReference type="InterPro" id="IPR002656">
    <property type="entry name" value="Acyl_transf_3_dom"/>
</dbReference>
<evidence type="ECO:0000256" key="1">
    <source>
        <dbReference type="SAM" id="MobiDB-lite"/>
    </source>
</evidence>
<protein>
    <submittedName>
        <fullName evidence="4">O-acetyltransferase OatA</fullName>
        <ecNumber evidence="4">2.3.1.-</ecNumber>
    </submittedName>
</protein>
<accession>A0A143QJS2</accession>
<feature type="domain" description="Acyltransferase 3" evidence="3">
    <location>
        <begin position="30"/>
        <end position="404"/>
    </location>
</feature>